<keyword evidence="3 6" id="KW-0547">Nucleotide-binding</keyword>
<evidence type="ECO:0000259" key="8">
    <source>
        <dbReference type="PROSITE" id="PS00028"/>
    </source>
</evidence>
<comment type="similarity">
    <text evidence="1 6">Belongs to the IPP transferase family.</text>
</comment>
<dbReference type="PIRSF" id="PIRSF039110">
    <property type="entry name" value="IPP_transferase"/>
    <property type="match status" value="1"/>
</dbReference>
<dbReference type="HAMAP" id="MF_00185">
    <property type="entry name" value="IPP_trans"/>
    <property type="match status" value="1"/>
</dbReference>
<dbReference type="GO" id="GO:0005524">
    <property type="term" value="F:ATP binding"/>
    <property type="evidence" value="ECO:0007669"/>
    <property type="project" value="UniProtKB-KW"/>
</dbReference>
<evidence type="ECO:0000256" key="3">
    <source>
        <dbReference type="ARBA" id="ARBA00022741"/>
    </source>
</evidence>
<dbReference type="EMBL" id="JAPZBS010000009">
    <property type="protein sequence ID" value="KAJ5358528.1"/>
    <property type="molecule type" value="Genomic_DNA"/>
</dbReference>
<dbReference type="SUPFAM" id="SSF57667">
    <property type="entry name" value="beta-beta-alpha zinc fingers"/>
    <property type="match status" value="1"/>
</dbReference>
<dbReference type="OrthoDB" id="775260at2759"/>
<dbReference type="RefSeq" id="XP_056549814.1">
    <property type="nucleotide sequence ID" value="XM_056703854.1"/>
</dbReference>
<reference evidence="9" key="1">
    <citation type="submission" date="2022-11" db="EMBL/GenBank/DDBJ databases">
        <authorList>
            <person name="Petersen C."/>
        </authorList>
    </citation>
    <scope>NUCLEOTIDE SEQUENCE</scope>
    <source>
        <strain evidence="9">IBT 29864</strain>
    </source>
</reference>
<accession>A0A9W9RJ67</accession>
<dbReference type="GO" id="GO:0005739">
    <property type="term" value="C:mitochondrion"/>
    <property type="evidence" value="ECO:0007669"/>
    <property type="project" value="TreeGrafter"/>
</dbReference>
<feature type="transmembrane region" description="Helical" evidence="7">
    <location>
        <begin position="23"/>
        <end position="41"/>
    </location>
</feature>
<keyword evidence="10" id="KW-1185">Reference proteome</keyword>
<comment type="catalytic activity">
    <reaction evidence="5">
        <text>adenosine(37) in tRNA + dimethylallyl diphosphate = N(6)-dimethylallyladenosine(37) in tRNA + diphosphate</text>
        <dbReference type="Rhea" id="RHEA:26482"/>
        <dbReference type="Rhea" id="RHEA-COMP:10162"/>
        <dbReference type="Rhea" id="RHEA-COMP:10375"/>
        <dbReference type="ChEBI" id="CHEBI:33019"/>
        <dbReference type="ChEBI" id="CHEBI:57623"/>
        <dbReference type="ChEBI" id="CHEBI:74411"/>
        <dbReference type="ChEBI" id="CHEBI:74415"/>
        <dbReference type="EC" id="2.5.1.75"/>
    </reaction>
</comment>
<evidence type="ECO:0000256" key="6">
    <source>
        <dbReference type="RuleBase" id="RU003785"/>
    </source>
</evidence>
<dbReference type="InterPro" id="IPR039657">
    <property type="entry name" value="Dimethylallyltransferase"/>
</dbReference>
<reference evidence="9" key="2">
    <citation type="journal article" date="2023" name="IMA Fungus">
        <title>Comparative genomic study of the Penicillium genus elucidates a diverse pangenome and 15 lateral gene transfer events.</title>
        <authorList>
            <person name="Petersen C."/>
            <person name="Sorensen T."/>
            <person name="Nielsen M.R."/>
            <person name="Sondergaard T.E."/>
            <person name="Sorensen J.L."/>
            <person name="Fitzpatrick D.A."/>
            <person name="Frisvad J.C."/>
            <person name="Nielsen K.L."/>
        </authorList>
    </citation>
    <scope>NUCLEOTIDE SEQUENCE</scope>
    <source>
        <strain evidence="9">IBT 29864</strain>
    </source>
</reference>
<dbReference type="Gene3D" id="1.10.20.140">
    <property type="match status" value="1"/>
</dbReference>
<keyword evidence="7" id="KW-0812">Transmembrane</keyword>
<feature type="domain" description="C2H2-type" evidence="8">
    <location>
        <begin position="466"/>
        <end position="488"/>
    </location>
</feature>
<dbReference type="Pfam" id="PF01715">
    <property type="entry name" value="IPPT"/>
    <property type="match status" value="1"/>
</dbReference>
<dbReference type="InterPro" id="IPR018022">
    <property type="entry name" value="IPT"/>
</dbReference>
<keyword evidence="7" id="KW-0472">Membrane</keyword>
<evidence type="ECO:0000256" key="1">
    <source>
        <dbReference type="ARBA" id="ARBA00005842"/>
    </source>
</evidence>
<dbReference type="PROSITE" id="PS00028">
    <property type="entry name" value="ZINC_FINGER_C2H2_1"/>
    <property type="match status" value="1"/>
</dbReference>
<dbReference type="InterPro" id="IPR027417">
    <property type="entry name" value="P-loop_NTPase"/>
</dbReference>
<sequence length="528" mass="59663">MKLDCDVSVFAIADEVMPDKNPAIRFFFFFAFWLLIFKLPATQRQHVELGMLSAFRSFNPRRTLMDPLIAVVGATGTGKSKLAVDLAARFNGEIINGDAMQMYRGLPIITNQIPIAERKGVPHHLLSCVDLEAEAWRISHFKKEALRLIEDIRSRGKLPILVGGTHYYTQAVLFKDQLVGEGSDVEDGVEAYEEVPCTSEKWPILDSSPEILMEKLKEVDPVMAARWHPKDARKIRRSLEIYFQTGRPASEIYAEQQIQKEKAVSQEEGLLRFENTLIFWVHAEKEILNARLDARVDDMVQQGLLAEAETMFDFLQSKEAQGIPVDLTRGVWVSIGFKELAPYFTARRQAEMSEEELLALRSRCIESIRTATRQYGGSQVKWIRNKLWRALAEADMTRRLYLLDTSNVSQWGGCITDPSEQIVQSMLQSETTPDPKSLSVLAKTVLGAKEEQAQAQPGSAMKSFTCDVCGKTVVGDEQWEIHLKSYSHKRGVKSAARKAERDAYFRKRELEAQKGEALEADSEGKLNA</sequence>
<dbReference type="Gene3D" id="3.30.160.60">
    <property type="entry name" value="Classic Zinc Finger"/>
    <property type="match status" value="1"/>
</dbReference>
<evidence type="ECO:0000256" key="4">
    <source>
        <dbReference type="ARBA" id="ARBA00022840"/>
    </source>
</evidence>
<protein>
    <recommendedName>
        <fullName evidence="5">tRNA dimethylallyltransferase</fullName>
        <ecNumber evidence="5">2.5.1.75</ecNumber>
    </recommendedName>
</protein>
<dbReference type="NCBIfam" id="TIGR00174">
    <property type="entry name" value="miaA"/>
    <property type="match status" value="1"/>
</dbReference>
<name>A0A9W9RJ67_9EURO</name>
<dbReference type="SUPFAM" id="SSF52540">
    <property type="entry name" value="P-loop containing nucleoside triphosphate hydrolases"/>
    <property type="match status" value="1"/>
</dbReference>
<evidence type="ECO:0000256" key="7">
    <source>
        <dbReference type="SAM" id="Phobius"/>
    </source>
</evidence>
<dbReference type="GeneID" id="81443033"/>
<dbReference type="FunFam" id="1.10.20.140:FF:000003">
    <property type="entry name" value="tRNA dimethylallyltransferase"/>
    <property type="match status" value="1"/>
</dbReference>
<keyword evidence="2 6" id="KW-0808">Transferase</keyword>
<evidence type="ECO:0000256" key="5">
    <source>
        <dbReference type="RuleBase" id="RU003783"/>
    </source>
</evidence>
<gene>
    <name evidence="9" type="ORF">N7496_010941</name>
</gene>
<dbReference type="InterPro" id="IPR013087">
    <property type="entry name" value="Znf_C2H2_type"/>
</dbReference>
<dbReference type="Proteomes" id="UP001147782">
    <property type="component" value="Unassembled WGS sequence"/>
</dbReference>
<dbReference type="PANTHER" id="PTHR11088:SF89">
    <property type="entry name" value="TRNA DIMETHYLALLYLTRANSFERASE"/>
    <property type="match status" value="1"/>
</dbReference>
<dbReference type="InterPro" id="IPR030666">
    <property type="entry name" value="IPP_transferase_euk"/>
</dbReference>
<dbReference type="Gene3D" id="3.40.50.300">
    <property type="entry name" value="P-loop containing nucleotide triphosphate hydrolases"/>
    <property type="match status" value="1"/>
</dbReference>
<keyword evidence="7" id="KW-1133">Transmembrane helix</keyword>
<keyword evidence="4 6" id="KW-0067">ATP-binding</keyword>
<dbReference type="InterPro" id="IPR036236">
    <property type="entry name" value="Znf_C2H2_sf"/>
</dbReference>
<dbReference type="GO" id="GO:0006400">
    <property type="term" value="P:tRNA modification"/>
    <property type="evidence" value="ECO:0007669"/>
    <property type="project" value="TreeGrafter"/>
</dbReference>
<dbReference type="AlphaFoldDB" id="A0A9W9RJ67"/>
<evidence type="ECO:0000313" key="10">
    <source>
        <dbReference type="Proteomes" id="UP001147782"/>
    </source>
</evidence>
<proteinExistence type="inferred from homology"/>
<dbReference type="GO" id="GO:0052381">
    <property type="term" value="F:tRNA dimethylallyltransferase activity"/>
    <property type="evidence" value="ECO:0007669"/>
    <property type="project" value="UniProtKB-EC"/>
</dbReference>
<evidence type="ECO:0000313" key="9">
    <source>
        <dbReference type="EMBL" id="KAJ5358528.1"/>
    </source>
</evidence>
<keyword evidence="5" id="KW-0819">tRNA processing</keyword>
<dbReference type="PANTHER" id="PTHR11088">
    <property type="entry name" value="TRNA DIMETHYLALLYLTRANSFERASE"/>
    <property type="match status" value="1"/>
</dbReference>
<dbReference type="EC" id="2.5.1.75" evidence="5"/>
<organism evidence="9 10">
    <name type="scientific">Penicillium cataractarum</name>
    <dbReference type="NCBI Taxonomy" id="2100454"/>
    <lineage>
        <taxon>Eukaryota</taxon>
        <taxon>Fungi</taxon>
        <taxon>Dikarya</taxon>
        <taxon>Ascomycota</taxon>
        <taxon>Pezizomycotina</taxon>
        <taxon>Eurotiomycetes</taxon>
        <taxon>Eurotiomycetidae</taxon>
        <taxon>Eurotiales</taxon>
        <taxon>Aspergillaceae</taxon>
        <taxon>Penicillium</taxon>
    </lineage>
</organism>
<comment type="caution">
    <text evidence="9">The sequence shown here is derived from an EMBL/GenBank/DDBJ whole genome shotgun (WGS) entry which is preliminary data.</text>
</comment>
<evidence type="ECO:0000256" key="2">
    <source>
        <dbReference type="ARBA" id="ARBA00022679"/>
    </source>
</evidence>